<dbReference type="KEGG" id="xak:KIMC2_15920"/>
<evidence type="ECO:0000313" key="2">
    <source>
        <dbReference type="Proteomes" id="UP001321804"/>
    </source>
</evidence>
<sequence length="108" mass="12328">MYNTFKKLLAIVTIIFIAVIGLIFVNAHQSEIFDGYKQIVSVERSNVNIKTDLTKIARETNSLIAQRIVYSKNNYQGTLENTFIPIGKGKLPNVLPLQKKIRNPIFYI</sequence>
<organism evidence="1 2">
    <name type="scientific">Xylocopilactobacillus apis</name>
    <dbReference type="NCBI Taxonomy" id="2932183"/>
    <lineage>
        <taxon>Bacteria</taxon>
        <taxon>Bacillati</taxon>
        <taxon>Bacillota</taxon>
        <taxon>Bacilli</taxon>
        <taxon>Lactobacillales</taxon>
        <taxon>Lactobacillaceae</taxon>
        <taxon>Xylocopilactobacillus</taxon>
    </lineage>
</organism>
<reference evidence="1 2" key="1">
    <citation type="journal article" date="2023" name="Microbiol. Spectr.">
        <title>Symbiosis of Carpenter Bees with Uncharacterized Lactic Acid Bacteria Showing NAD Auxotrophy.</title>
        <authorList>
            <person name="Kawasaki S."/>
            <person name="Ozawa K."/>
            <person name="Mori T."/>
            <person name="Yamamoto A."/>
            <person name="Ito M."/>
            <person name="Ohkuma M."/>
            <person name="Sakamoto M."/>
            <person name="Matsutani M."/>
        </authorList>
    </citation>
    <scope>NUCLEOTIDE SEQUENCE [LARGE SCALE GENOMIC DNA]</scope>
    <source>
        <strain evidence="1 2">KimC2</strain>
    </source>
</reference>
<name>A0AAU9DB92_9LACO</name>
<dbReference type="RefSeq" id="WP_317695736.1">
    <property type="nucleotide sequence ID" value="NZ_AP026801.1"/>
</dbReference>
<dbReference type="Proteomes" id="UP001321804">
    <property type="component" value="Chromosome"/>
</dbReference>
<accession>A0AAU9DB92</accession>
<proteinExistence type="predicted"/>
<gene>
    <name evidence="1" type="ORF">KIMC2_15920</name>
</gene>
<keyword evidence="2" id="KW-1185">Reference proteome</keyword>
<dbReference type="AlphaFoldDB" id="A0AAU9DB92"/>
<protein>
    <submittedName>
        <fullName evidence="1">Uncharacterized protein</fullName>
    </submittedName>
</protein>
<dbReference type="EMBL" id="AP026801">
    <property type="protein sequence ID" value="BDR57030.1"/>
    <property type="molecule type" value="Genomic_DNA"/>
</dbReference>
<evidence type="ECO:0000313" key="1">
    <source>
        <dbReference type="EMBL" id="BDR57030.1"/>
    </source>
</evidence>